<organism evidence="4 5">
    <name type="scientific">Trapa natans</name>
    <name type="common">Water chestnut</name>
    <dbReference type="NCBI Taxonomy" id="22666"/>
    <lineage>
        <taxon>Eukaryota</taxon>
        <taxon>Viridiplantae</taxon>
        <taxon>Streptophyta</taxon>
        <taxon>Embryophyta</taxon>
        <taxon>Tracheophyta</taxon>
        <taxon>Spermatophyta</taxon>
        <taxon>Magnoliopsida</taxon>
        <taxon>eudicotyledons</taxon>
        <taxon>Gunneridae</taxon>
        <taxon>Pentapetalae</taxon>
        <taxon>rosids</taxon>
        <taxon>malvids</taxon>
        <taxon>Myrtales</taxon>
        <taxon>Lythraceae</taxon>
        <taxon>Trapa</taxon>
    </lineage>
</organism>
<evidence type="ECO:0000256" key="1">
    <source>
        <dbReference type="ARBA" id="ARBA00007626"/>
    </source>
</evidence>
<feature type="repeat" description="PPR" evidence="3">
    <location>
        <begin position="404"/>
        <end position="438"/>
    </location>
</feature>
<dbReference type="SUPFAM" id="SSF81901">
    <property type="entry name" value="HCP-like"/>
    <property type="match status" value="1"/>
</dbReference>
<feature type="repeat" description="PPR" evidence="3">
    <location>
        <begin position="439"/>
        <end position="473"/>
    </location>
</feature>
<keyword evidence="2" id="KW-0677">Repeat</keyword>
<dbReference type="NCBIfam" id="TIGR00756">
    <property type="entry name" value="PPR"/>
    <property type="match status" value="4"/>
</dbReference>
<accession>A0AAN7QQ49</accession>
<dbReference type="EMBL" id="JAXQNO010000019">
    <property type="protein sequence ID" value="KAK4775114.1"/>
    <property type="molecule type" value="Genomic_DNA"/>
</dbReference>
<dbReference type="Pfam" id="PF01535">
    <property type="entry name" value="PPR"/>
    <property type="match status" value="6"/>
</dbReference>
<dbReference type="PANTHER" id="PTHR47939">
    <property type="entry name" value="MEMBRANE-ASSOCIATED SALT-INDUCIBLE PROTEIN-LIKE"/>
    <property type="match status" value="1"/>
</dbReference>
<comment type="similarity">
    <text evidence="1">Belongs to the PPR family. P subfamily.</text>
</comment>
<feature type="repeat" description="PPR" evidence="3">
    <location>
        <begin position="44"/>
        <end position="78"/>
    </location>
</feature>
<dbReference type="PROSITE" id="PS51375">
    <property type="entry name" value="PPR"/>
    <property type="match status" value="6"/>
</dbReference>
<keyword evidence="5" id="KW-1185">Reference proteome</keyword>
<dbReference type="InterPro" id="IPR011990">
    <property type="entry name" value="TPR-like_helical_dom_sf"/>
</dbReference>
<dbReference type="InterPro" id="IPR050667">
    <property type="entry name" value="PPR-containing_protein"/>
</dbReference>
<feature type="repeat" description="PPR" evidence="3">
    <location>
        <begin position="224"/>
        <end position="258"/>
    </location>
</feature>
<protein>
    <recommendedName>
        <fullName evidence="6">Pentatricopeptide repeat-containing protein</fullName>
    </recommendedName>
</protein>
<dbReference type="Gene3D" id="1.25.40.10">
    <property type="entry name" value="Tetratricopeptide repeat domain"/>
    <property type="match status" value="4"/>
</dbReference>
<evidence type="ECO:0000256" key="3">
    <source>
        <dbReference type="PROSITE-ProRule" id="PRU00708"/>
    </source>
</evidence>
<dbReference type="InterPro" id="IPR002885">
    <property type="entry name" value="PPR_rpt"/>
</dbReference>
<dbReference type="AlphaFoldDB" id="A0AAN7QQ49"/>
<dbReference type="Pfam" id="PF13041">
    <property type="entry name" value="PPR_2"/>
    <property type="match status" value="1"/>
</dbReference>
<name>A0AAN7QQ49_TRANT</name>
<evidence type="ECO:0000313" key="4">
    <source>
        <dbReference type="EMBL" id="KAK4775114.1"/>
    </source>
</evidence>
<feature type="repeat" description="PPR" evidence="3">
    <location>
        <begin position="150"/>
        <end position="184"/>
    </location>
</feature>
<evidence type="ECO:0000313" key="5">
    <source>
        <dbReference type="Proteomes" id="UP001346149"/>
    </source>
</evidence>
<dbReference type="PANTHER" id="PTHR47939:SF13">
    <property type="entry name" value="OS03G0201400 PROTEIN"/>
    <property type="match status" value="1"/>
</dbReference>
<gene>
    <name evidence="4" type="ORF">SAY86_010049</name>
</gene>
<evidence type="ECO:0000256" key="2">
    <source>
        <dbReference type="ARBA" id="ARBA00022737"/>
    </source>
</evidence>
<proteinExistence type="inferred from homology"/>
<sequence>MSFRWPRLLNPTHLRQILQCQKNPLTALRIFREAKLKYPNYQHNGPVYASMISILGNAGRIHEMKEVIDEMKEDSCECKDKTFSVAIKTYNAHGLLNEAISLFRDLPYFNCVNWTESFNTLLQIMIRETELDTAYSLFLQNFQGWEVKSHVQSMNLFMEALCKMRQSDIALQIFQEMDYQACYPNRESYRILMKGLCDDGRLIEATHLLYSMFWRISQKGSGDDIAIYRILLNALCDNGQAQEAIGILRKILRKGLKAPKRSLQSVYIKDFTGYDNQELVVIKRLIDNSLVSGGIPSFSSYSVMAIDLFNENNIIDAQKVVAQMRTEGYKPSTLIYEAKLAALCREGRVEEARKVIDKEILEDNNVPTRRAYHILLEGLSHQGNAKLAGGYLERMYKRFGINAYKESYEIVLDGLCSEGNYVDASHILEQMIIKSYHPHVEIFGMIIEGLCKVGRPYEAVMWLEEMASRGNYPEVPLWNSLVSSVCGKVSESEILNSYSD</sequence>
<feature type="repeat" description="PPR" evidence="3">
    <location>
        <begin position="332"/>
        <end position="367"/>
    </location>
</feature>
<reference evidence="4 5" key="1">
    <citation type="journal article" date="2023" name="Hortic Res">
        <title>Pangenome of water caltrop reveals structural variations and asymmetric subgenome divergence after allopolyploidization.</title>
        <authorList>
            <person name="Zhang X."/>
            <person name="Chen Y."/>
            <person name="Wang L."/>
            <person name="Yuan Y."/>
            <person name="Fang M."/>
            <person name="Shi L."/>
            <person name="Lu R."/>
            <person name="Comes H.P."/>
            <person name="Ma Y."/>
            <person name="Chen Y."/>
            <person name="Huang G."/>
            <person name="Zhou Y."/>
            <person name="Zheng Z."/>
            <person name="Qiu Y."/>
        </authorList>
    </citation>
    <scope>NUCLEOTIDE SEQUENCE [LARGE SCALE GENOMIC DNA]</scope>
    <source>
        <strain evidence="4">F231</strain>
    </source>
</reference>
<dbReference type="Proteomes" id="UP001346149">
    <property type="component" value="Unassembled WGS sequence"/>
</dbReference>
<evidence type="ECO:0008006" key="6">
    <source>
        <dbReference type="Google" id="ProtNLM"/>
    </source>
</evidence>
<comment type="caution">
    <text evidence="4">The sequence shown here is derived from an EMBL/GenBank/DDBJ whole genome shotgun (WGS) entry which is preliminary data.</text>
</comment>